<dbReference type="Gene3D" id="6.10.30.50">
    <property type="match status" value="1"/>
</dbReference>
<dbReference type="Pfam" id="PF06371">
    <property type="entry name" value="Drf_GBD"/>
    <property type="match status" value="1"/>
</dbReference>
<feature type="compositionally biased region" description="Low complexity" evidence="3">
    <location>
        <begin position="1102"/>
        <end position="1116"/>
    </location>
</feature>
<feature type="domain" description="FH2" evidence="5">
    <location>
        <begin position="1191"/>
        <end position="1435"/>
    </location>
</feature>
<evidence type="ECO:0000313" key="7">
    <source>
        <dbReference type="Proteomes" id="UP000243876"/>
    </source>
</evidence>
<feature type="compositionally biased region" description="Low complexity" evidence="3">
    <location>
        <begin position="132"/>
        <end position="149"/>
    </location>
</feature>
<feature type="non-terminal residue" evidence="6">
    <location>
        <position position="1"/>
    </location>
</feature>
<feature type="region of interest" description="Disordered" evidence="3">
    <location>
        <begin position="845"/>
        <end position="1029"/>
    </location>
</feature>
<feature type="region of interest" description="Disordered" evidence="3">
    <location>
        <begin position="1102"/>
        <end position="1188"/>
    </location>
</feature>
<organism evidence="6 7">
    <name type="scientific">Sporidiobolus salmonicolor</name>
    <name type="common">Yeast-like fungus</name>
    <name type="synonym">Sporobolomyces salmonicolor</name>
    <dbReference type="NCBI Taxonomy" id="5005"/>
    <lineage>
        <taxon>Eukaryota</taxon>
        <taxon>Fungi</taxon>
        <taxon>Dikarya</taxon>
        <taxon>Basidiomycota</taxon>
        <taxon>Pucciniomycotina</taxon>
        <taxon>Microbotryomycetes</taxon>
        <taxon>Sporidiobolales</taxon>
        <taxon>Sporidiobolaceae</taxon>
        <taxon>Sporobolomyces</taxon>
    </lineage>
</organism>
<dbReference type="InterPro" id="IPR014768">
    <property type="entry name" value="GBD/FH3_dom"/>
</dbReference>
<dbReference type="PANTHER" id="PTHR47102">
    <property type="entry name" value="PROTEIN BNI1"/>
    <property type="match status" value="1"/>
</dbReference>
<feature type="region of interest" description="Disordered" evidence="3">
    <location>
        <begin position="1"/>
        <end position="170"/>
    </location>
</feature>
<gene>
    <name evidence="6" type="primary">SPOSA6832_01157</name>
</gene>
<dbReference type="OrthoDB" id="1104827at2759"/>
<dbReference type="SUPFAM" id="SSF48371">
    <property type="entry name" value="ARM repeat"/>
    <property type="match status" value="1"/>
</dbReference>
<feature type="compositionally biased region" description="Polar residues" evidence="3">
    <location>
        <begin position="32"/>
        <end position="44"/>
    </location>
</feature>
<dbReference type="PANTHER" id="PTHR47102:SF2">
    <property type="entry name" value="PROTEIN BNI1"/>
    <property type="match status" value="1"/>
</dbReference>
<feature type="region of interest" description="Disordered" evidence="3">
    <location>
        <begin position="285"/>
        <end position="306"/>
    </location>
</feature>
<dbReference type="EMBL" id="CENE01000003">
    <property type="protein sequence ID" value="CEQ39622.1"/>
    <property type="molecule type" value="Genomic_DNA"/>
</dbReference>
<dbReference type="PROSITE" id="PS51232">
    <property type="entry name" value="GBD_FH3"/>
    <property type="match status" value="1"/>
</dbReference>
<evidence type="ECO:0000256" key="2">
    <source>
        <dbReference type="SAM" id="Coils"/>
    </source>
</evidence>
<evidence type="ECO:0000259" key="4">
    <source>
        <dbReference type="PROSITE" id="PS51232"/>
    </source>
</evidence>
<sequence length="1435" mass="155960">LAFPAVEEQQEEGGGGGGVRASSRASRPRSPDGQSIRSVASSARSGDGGERERRTRVESLSAMSDRSVGRERESARGSIASGMSHVDLPKPLPISPQRKSTVTHGRASTTSTAASDTSSTRYPTLSSVASFRTADSRSYSTTTSTSTNRSSHKVDHAASTVSSSSVPIMPRRGSAVSNTIRVSSYAHDSMHAPALPGSPNPFSSDFDFPRPHDSAKIDELFEEMLPRLGTAAKAQEAARNLDTDKKWTLVYNDAFMKWKSAREKITRRSVDAKSAPAVGTSLATVGEYPTTPRAGERTPTTRGKNERPEWYIGKFMDGTITQQQVASLSVCLRTYELQWVDFILRAGACKTLISFRLRWLRSFIALKGQAVLGNALHNINKPDTHRKPDVGMEAELIKCLRTLFNHTDGARDAIENNTSISPITASLASEITTRKSVVELLTFFVARDRVKGFNLVLKGLDDFSSSRRLPGKFDGWFFFWEAAIDGRGRFGSSVGASEQVLSLRGAGAKQLSMGLANGRHAADIKDQALADYAVTNMLLIKELLKERDLKVRVHLRAAMELSGLRRILDKHAVLDHANLRRLIGDHYDDAHADEVELAEGLKEDVRMNFSDPRGCFEAVLANTDGRALDFFASMLKNLLLIPTEPEARMRHFQLIDRLVSSIVTDRRGLDGDFSQLLGSSVAQMVASYAAQDQLEEALEDLEDAKGTIARLKRDREALQEEVNQGDSGLVGQLKQSVEGLERALLTSRAATDSTKSELASKERDYLEQIAALRLDNRELYERLKAAGLLDGMAEDLKERMEKQIQRSKTVMILEGGQSPLEPLAPIPGQTMLGLTAARKRLESGIASSRLETEERLLSGRDQPASAWSPSPSPPSHRTPVRNPLVNGYAASPQSDMDATPQAIRLSPPIAASPSPSSLRPRQRQPTSHQRRPTLAEQIRDGAHKMGTSPVRDSIDNDGVRASSQHSQPLISTSTAPNSLVTCDVEPSLPETVVEAPEEDDDSESSKGAGVHARGHDDVQGSPSYRKSIDSVPSSFAAPFLDLLPPPDFDPLSHRPDTVFLVGPYATAPSTPILSQDSPELSRPLSLSLLPSALIEIPALSPSAATQAPTPQPGGFALPPPPPPPPPAPGTARFGAQKGGPDMPLSDLLAGRAKLRKTTGDTSPAPRSPAGPGGPPPPPPAPGAPRFANLNKTPLDVAQRKLKTFQWDKVSPHGLASTVWARNGPDGQDIAAKLRQQGIFDLMEEDFRAKQTAKFVTKRQKETLTTCLLPDQAKNIEIAVLKQAGSATDDTLTKVKAAVGRILRYSDDLDEAFLTELMAMLPSPEQWSIPHKGGSVDAPVHLSQEAQLNVHKSTPPEELDFLAPADRFLVELIKVYRLRPRLKAMIFREKFLEGVAHLEEQAQRVYEASKSLLNAPHFSELLKASPSKAIIGAKRR</sequence>
<feature type="compositionally biased region" description="Low complexity" evidence="3">
    <location>
        <begin position="903"/>
        <end position="925"/>
    </location>
</feature>
<name>A0A0D6EHW0_SPOSA</name>
<dbReference type="GO" id="GO:0031267">
    <property type="term" value="F:small GTPase binding"/>
    <property type="evidence" value="ECO:0007669"/>
    <property type="project" value="InterPro"/>
</dbReference>
<dbReference type="Gene3D" id="1.10.238.150">
    <property type="entry name" value="Formin, FH3 diaphanous domain"/>
    <property type="match status" value="1"/>
</dbReference>
<accession>A0A0D6EHW0</accession>
<feature type="compositionally biased region" description="Pro residues" evidence="3">
    <location>
        <begin position="1117"/>
        <end position="1128"/>
    </location>
</feature>
<dbReference type="PROSITE" id="PS51444">
    <property type="entry name" value="FH2"/>
    <property type="match status" value="1"/>
</dbReference>
<dbReference type="InterPro" id="IPR051661">
    <property type="entry name" value="Actin_filament_regulator"/>
</dbReference>
<feature type="compositionally biased region" description="Polar residues" evidence="3">
    <location>
        <begin position="121"/>
        <end position="130"/>
    </location>
</feature>
<keyword evidence="2" id="KW-0175">Coiled coil</keyword>
<feature type="compositionally biased region" description="Low complexity" evidence="3">
    <location>
        <begin position="107"/>
        <end position="120"/>
    </location>
</feature>
<dbReference type="GO" id="GO:0005938">
    <property type="term" value="C:cell cortex"/>
    <property type="evidence" value="ECO:0007669"/>
    <property type="project" value="UniProtKB-ARBA"/>
</dbReference>
<dbReference type="Gene3D" id="1.25.10.10">
    <property type="entry name" value="Leucine-rich Repeat Variant"/>
    <property type="match status" value="1"/>
</dbReference>
<dbReference type="GO" id="GO:0003779">
    <property type="term" value="F:actin binding"/>
    <property type="evidence" value="ECO:0007669"/>
    <property type="project" value="InterPro"/>
</dbReference>
<dbReference type="GO" id="GO:0032153">
    <property type="term" value="C:cell division site"/>
    <property type="evidence" value="ECO:0007669"/>
    <property type="project" value="UniProtKB-ARBA"/>
</dbReference>
<keyword evidence="7" id="KW-1185">Reference proteome</keyword>
<dbReference type="GO" id="GO:0051301">
    <property type="term" value="P:cell division"/>
    <property type="evidence" value="ECO:0007669"/>
    <property type="project" value="UniProtKB-ARBA"/>
</dbReference>
<dbReference type="InterPro" id="IPR010472">
    <property type="entry name" value="FH3_dom"/>
</dbReference>
<feature type="compositionally biased region" description="Basic and acidic residues" evidence="3">
    <location>
        <begin position="47"/>
        <end position="57"/>
    </location>
</feature>
<dbReference type="GO" id="GO:0015629">
    <property type="term" value="C:actin cytoskeleton"/>
    <property type="evidence" value="ECO:0007669"/>
    <property type="project" value="UniProtKB-ARBA"/>
</dbReference>
<evidence type="ECO:0000313" key="6">
    <source>
        <dbReference type="EMBL" id="CEQ39622.1"/>
    </source>
</evidence>
<dbReference type="Gene3D" id="1.20.58.2220">
    <property type="entry name" value="Formin, FH2 domain"/>
    <property type="match status" value="1"/>
</dbReference>
<proteinExistence type="inferred from homology"/>
<evidence type="ECO:0000259" key="5">
    <source>
        <dbReference type="PROSITE" id="PS51444"/>
    </source>
</evidence>
<dbReference type="SMART" id="SM01140">
    <property type="entry name" value="Drf_GBD"/>
    <property type="match status" value="1"/>
</dbReference>
<dbReference type="SMART" id="SM01139">
    <property type="entry name" value="Drf_FH3"/>
    <property type="match status" value="1"/>
</dbReference>
<dbReference type="InterPro" id="IPR042201">
    <property type="entry name" value="FH2_Formin_sf"/>
</dbReference>
<dbReference type="GO" id="GO:0030036">
    <property type="term" value="P:actin cytoskeleton organization"/>
    <property type="evidence" value="ECO:0007669"/>
    <property type="project" value="InterPro"/>
</dbReference>
<reference evidence="7" key="1">
    <citation type="submission" date="2015-02" db="EMBL/GenBank/DDBJ databases">
        <authorList>
            <person name="Gon?alves P."/>
        </authorList>
    </citation>
    <scope>NUCLEOTIDE SEQUENCE [LARGE SCALE GENOMIC DNA]</scope>
</reference>
<dbReference type="InterPro" id="IPR015425">
    <property type="entry name" value="FH2_Formin"/>
</dbReference>
<dbReference type="Pfam" id="PF06367">
    <property type="entry name" value="Drf_FH3"/>
    <property type="match status" value="1"/>
</dbReference>
<dbReference type="InterPro" id="IPR016024">
    <property type="entry name" value="ARM-type_fold"/>
</dbReference>
<feature type="domain" description="GBD/FH3" evidence="4">
    <location>
        <begin position="209"/>
        <end position="670"/>
    </location>
</feature>
<feature type="compositionally biased region" description="Pro residues" evidence="3">
    <location>
        <begin position="1165"/>
        <end position="1182"/>
    </location>
</feature>
<dbReference type="InterPro" id="IPR010473">
    <property type="entry name" value="GTPase-bd"/>
</dbReference>
<dbReference type="InterPro" id="IPR011989">
    <property type="entry name" value="ARM-like"/>
</dbReference>
<dbReference type="Pfam" id="PF02181">
    <property type="entry name" value="FH2"/>
    <property type="match status" value="1"/>
</dbReference>
<evidence type="ECO:0000256" key="3">
    <source>
        <dbReference type="SAM" id="MobiDB-lite"/>
    </source>
</evidence>
<dbReference type="Proteomes" id="UP000243876">
    <property type="component" value="Unassembled WGS sequence"/>
</dbReference>
<evidence type="ECO:0000256" key="1">
    <source>
        <dbReference type="ARBA" id="ARBA00037935"/>
    </source>
</evidence>
<protein>
    <submittedName>
        <fullName evidence="6">SPOSA6832_01157-mRNA-1:cds</fullName>
    </submittedName>
</protein>
<feature type="coiled-coil region" evidence="2">
    <location>
        <begin position="684"/>
        <end position="721"/>
    </location>
</feature>
<comment type="similarity">
    <text evidence="1">Belongs to the formin homology family. BNI1 subfamily.</text>
</comment>
<dbReference type="SUPFAM" id="SSF101447">
    <property type="entry name" value="Formin homology 2 domain (FH2 domain)"/>
    <property type="match status" value="1"/>
</dbReference>
<feature type="compositionally biased region" description="Polar residues" evidence="3">
    <location>
        <begin position="961"/>
        <end position="980"/>
    </location>
</feature>